<organism evidence="1 2">
    <name type="scientific">Neptunomonas antarctica</name>
    <dbReference type="NCBI Taxonomy" id="619304"/>
    <lineage>
        <taxon>Bacteria</taxon>
        <taxon>Pseudomonadati</taxon>
        <taxon>Pseudomonadota</taxon>
        <taxon>Gammaproteobacteria</taxon>
        <taxon>Oceanospirillales</taxon>
        <taxon>Oceanospirillaceae</taxon>
        <taxon>Neptunomonas</taxon>
    </lineage>
</organism>
<keyword evidence="2" id="KW-1185">Reference proteome</keyword>
<accession>A0A1N7KW62</accession>
<dbReference type="EMBL" id="FTOE01000003">
    <property type="protein sequence ID" value="SIS65650.1"/>
    <property type="molecule type" value="Genomic_DNA"/>
</dbReference>
<reference evidence="2" key="1">
    <citation type="submission" date="2017-01" db="EMBL/GenBank/DDBJ databases">
        <authorList>
            <person name="Varghese N."/>
            <person name="Submissions S."/>
        </authorList>
    </citation>
    <scope>NUCLEOTIDE SEQUENCE [LARGE SCALE GENOMIC DNA]</scope>
    <source>
        <strain evidence="2">DSM 22306</strain>
    </source>
</reference>
<protein>
    <submittedName>
        <fullName evidence="1">Uncharacterized protein</fullName>
    </submittedName>
</protein>
<evidence type="ECO:0000313" key="1">
    <source>
        <dbReference type="EMBL" id="SIS65650.1"/>
    </source>
</evidence>
<proteinExistence type="predicted"/>
<evidence type="ECO:0000313" key="2">
    <source>
        <dbReference type="Proteomes" id="UP000185999"/>
    </source>
</evidence>
<dbReference type="Proteomes" id="UP000185999">
    <property type="component" value="Unassembled WGS sequence"/>
</dbReference>
<gene>
    <name evidence="1" type="ORF">SAMN05421760_10312</name>
</gene>
<name>A0A1N7KW62_9GAMM</name>
<dbReference type="STRING" id="619304.SAMN05421760_10312"/>
<sequence>MAKKVILVLCMLVVTITQLYSSAFAIQIETKSPLPTQTSSSHVIHSFGNLEEERAVSDIHHVQLVVENHTSCSTMHSSGVHTCVEMTDCTQIQCVGPVDCGPLHYLFNVNSSSTAQIVVNDLLLTPSSGSLYRPPIAH</sequence>
<dbReference type="AlphaFoldDB" id="A0A1N7KW62"/>